<gene>
    <name evidence="2" type="ORF">EV702DRAFT_1044495</name>
</gene>
<evidence type="ECO:0000313" key="3">
    <source>
        <dbReference type="Proteomes" id="UP000714275"/>
    </source>
</evidence>
<comment type="caution">
    <text evidence="2">The sequence shown here is derived from an EMBL/GenBank/DDBJ whole genome shotgun (WGS) entry which is preliminary data.</text>
</comment>
<evidence type="ECO:0000313" key="2">
    <source>
        <dbReference type="EMBL" id="KAG1778636.1"/>
    </source>
</evidence>
<reference evidence="2" key="1">
    <citation type="journal article" date="2020" name="New Phytol.">
        <title>Comparative genomics reveals dynamic genome evolution in host specialist ectomycorrhizal fungi.</title>
        <authorList>
            <person name="Lofgren L.A."/>
            <person name="Nguyen N.H."/>
            <person name="Vilgalys R."/>
            <person name="Ruytinx J."/>
            <person name="Liao H.L."/>
            <person name="Branco S."/>
            <person name="Kuo A."/>
            <person name="LaButti K."/>
            <person name="Lipzen A."/>
            <person name="Andreopoulos W."/>
            <person name="Pangilinan J."/>
            <person name="Riley R."/>
            <person name="Hundley H."/>
            <person name="Na H."/>
            <person name="Barry K."/>
            <person name="Grigoriev I.V."/>
            <person name="Stajich J.E."/>
            <person name="Kennedy P.G."/>
        </authorList>
    </citation>
    <scope>NUCLEOTIDE SEQUENCE</scope>
    <source>
        <strain evidence="2">DOB743</strain>
    </source>
</reference>
<dbReference type="Proteomes" id="UP000714275">
    <property type="component" value="Unassembled WGS sequence"/>
</dbReference>
<dbReference type="OrthoDB" id="3235041at2759"/>
<accession>A0A9P7D4W6</accession>
<dbReference type="EMBL" id="JABBWD010000015">
    <property type="protein sequence ID" value="KAG1778636.1"/>
    <property type="molecule type" value="Genomic_DNA"/>
</dbReference>
<protein>
    <submittedName>
        <fullName evidence="2">Uncharacterized protein</fullName>
    </submittedName>
</protein>
<sequence length="278" mass="31213">MNATILRLVDRMMQLQDAILNFNMASAIIFSATRFQPLIATHFLLALAEQVVIEKLNFRQAFPSLLSLSSHLGQHSKAQGMPYYKFHIDKPPGSVVNAAKSKSSGWFQSPSTTFLLPSSVVSPGIQGNCPGSRDREVSIKRAQISFLLLLDILALHQDGFVAASQETCRGILRIVWDHIVSKNKSEDESVELPKAISHYYCQFLTNEDDIWAEDELLGDEPEDEPYGLSPEEREAAAHPKDAAFYKKEASDWDVAQKLFKQEIDEYDKEKQAKLGVKN</sequence>
<evidence type="ECO:0000256" key="1">
    <source>
        <dbReference type="SAM" id="MobiDB-lite"/>
    </source>
</evidence>
<feature type="compositionally biased region" description="Basic and acidic residues" evidence="1">
    <location>
        <begin position="230"/>
        <end position="239"/>
    </location>
</feature>
<name>A0A9P7D4W6_9AGAM</name>
<feature type="region of interest" description="Disordered" evidence="1">
    <location>
        <begin position="219"/>
        <end position="239"/>
    </location>
</feature>
<organism evidence="2 3">
    <name type="scientific">Suillus placidus</name>
    <dbReference type="NCBI Taxonomy" id="48579"/>
    <lineage>
        <taxon>Eukaryota</taxon>
        <taxon>Fungi</taxon>
        <taxon>Dikarya</taxon>
        <taxon>Basidiomycota</taxon>
        <taxon>Agaricomycotina</taxon>
        <taxon>Agaricomycetes</taxon>
        <taxon>Agaricomycetidae</taxon>
        <taxon>Boletales</taxon>
        <taxon>Suillineae</taxon>
        <taxon>Suillaceae</taxon>
        <taxon>Suillus</taxon>
    </lineage>
</organism>
<proteinExistence type="predicted"/>
<dbReference type="AlphaFoldDB" id="A0A9P7D4W6"/>
<keyword evidence="3" id="KW-1185">Reference proteome</keyword>